<proteinExistence type="predicted"/>
<accession>A0AC35F1Y2</accession>
<reference evidence="2" key="1">
    <citation type="submission" date="2022-11" db="UniProtKB">
        <authorList>
            <consortium name="WormBaseParasite"/>
        </authorList>
    </citation>
    <scope>IDENTIFICATION</scope>
</reference>
<evidence type="ECO:0000313" key="1">
    <source>
        <dbReference type="Proteomes" id="UP000887580"/>
    </source>
</evidence>
<protein>
    <submittedName>
        <fullName evidence="2">Heat shock protein 70</fullName>
    </submittedName>
</protein>
<sequence>ICERNSNGTKYETEFTAPAKGKWKLKLHCDINGILSVNYHVLENITNQKASLSKSMRRKISSLKFSDYELKNLVKMYEIPKMDNVRDDTINAVGIDLGTTRCCVAVNRINGITTVPLDNTGERLLPSYVSYDEENVKCGNIVVDRLRNFSKSSIFDSKRIIGKMSEEIDIFKSWPFGVTSYKNMKEDIEDDNALIQTESDNKKIIKFPEEIAAVLLKNIKQKAEEFQGKKLSEAVITVPATFKEEQKRATLAAAKLVGWETVYLLPEPIAAAFAYFIDRPIPNNSNVLLFDLGGGTLDVCIFKIVNDRIEFLSSDGDAKLGGRDFDDCLVKYFTNELTSKYGIHEIEDSNNGKYKLILRCQKIKEHLSVAFTEQLDIAEFDPSQDKFITITRDEFEFLASDLLIRIKTKIQSALKNVKNIEIHKILLVGGGCRMPMIKKLLKEQFPNAYHSCEEHPDEVVAMGAAYYSYYLNTIPGKTNKFVNERLIKLR</sequence>
<dbReference type="WBParaSite" id="PS1159_v2.g12925.t1">
    <property type="protein sequence ID" value="PS1159_v2.g12925.t1"/>
    <property type="gene ID" value="PS1159_v2.g12925"/>
</dbReference>
<name>A0AC35F1Y2_9BILA</name>
<organism evidence="1 2">
    <name type="scientific">Panagrolaimus sp. PS1159</name>
    <dbReference type="NCBI Taxonomy" id="55785"/>
    <lineage>
        <taxon>Eukaryota</taxon>
        <taxon>Metazoa</taxon>
        <taxon>Ecdysozoa</taxon>
        <taxon>Nematoda</taxon>
        <taxon>Chromadorea</taxon>
        <taxon>Rhabditida</taxon>
        <taxon>Tylenchina</taxon>
        <taxon>Panagrolaimomorpha</taxon>
        <taxon>Panagrolaimoidea</taxon>
        <taxon>Panagrolaimidae</taxon>
        <taxon>Panagrolaimus</taxon>
    </lineage>
</organism>
<evidence type="ECO:0000313" key="2">
    <source>
        <dbReference type="WBParaSite" id="PS1159_v2.g12925.t1"/>
    </source>
</evidence>
<dbReference type="Proteomes" id="UP000887580">
    <property type="component" value="Unplaced"/>
</dbReference>